<dbReference type="InterPro" id="IPR028994">
    <property type="entry name" value="Integrin_alpha_N"/>
</dbReference>
<keyword evidence="1" id="KW-0732">Signal</keyword>
<accession>A0A0J8GSQ4</accession>
<evidence type="ECO:0000313" key="3">
    <source>
        <dbReference type="Proteomes" id="UP000037600"/>
    </source>
</evidence>
<dbReference type="EMBL" id="LAZL01000009">
    <property type="protein sequence ID" value="KMT65777.1"/>
    <property type="molecule type" value="Genomic_DNA"/>
</dbReference>
<dbReference type="SUPFAM" id="SSF69318">
    <property type="entry name" value="Integrin alpha N-terminal domain"/>
    <property type="match status" value="2"/>
</dbReference>
<protein>
    <recommendedName>
        <fullName evidence="4">VCBS repeat-containing protein</fullName>
    </recommendedName>
</protein>
<evidence type="ECO:0008006" key="4">
    <source>
        <dbReference type="Google" id="ProtNLM"/>
    </source>
</evidence>
<proteinExistence type="predicted"/>
<gene>
    <name evidence="2" type="ORF">XM47_07175</name>
</gene>
<dbReference type="Proteomes" id="UP000037600">
    <property type="component" value="Unassembled WGS sequence"/>
</dbReference>
<reference evidence="2 3" key="1">
    <citation type="submission" date="2015-04" db="EMBL/GenBank/DDBJ databases">
        <title>Draft Genome Sequence of the Novel Agar-Digesting Marine Bacterium Q1.</title>
        <authorList>
            <person name="Li Y."/>
            <person name="Li D."/>
            <person name="Chen G."/>
            <person name="Du Z."/>
        </authorList>
    </citation>
    <scope>NUCLEOTIDE SEQUENCE [LARGE SCALE GENOMIC DNA]</scope>
    <source>
        <strain evidence="2 3">Q1</strain>
    </source>
</reference>
<dbReference type="OrthoDB" id="5906076at2"/>
<name>A0A0J8GSQ4_9ALTE</name>
<organism evidence="2 3">
    <name type="scientific">Catenovulum maritimum</name>
    <dbReference type="NCBI Taxonomy" id="1513271"/>
    <lineage>
        <taxon>Bacteria</taxon>
        <taxon>Pseudomonadati</taxon>
        <taxon>Pseudomonadota</taxon>
        <taxon>Gammaproteobacteria</taxon>
        <taxon>Alteromonadales</taxon>
        <taxon>Alteromonadaceae</taxon>
        <taxon>Catenovulum</taxon>
    </lineage>
</organism>
<evidence type="ECO:0000313" key="2">
    <source>
        <dbReference type="EMBL" id="KMT65777.1"/>
    </source>
</evidence>
<feature type="signal peptide" evidence="1">
    <location>
        <begin position="1"/>
        <end position="21"/>
    </location>
</feature>
<sequence>MSKLSSILVSASIIAILSACGGGDSKTSASNYQAIIDNPIEYSQTELLAAFEEKVDSEYKGKKQDVNLDIVKAHDIYHLLWGQYSSEIPQVPYTELTNNARAPLQANLAQVITSDIKLNKSLTRSAQTRTSSKVSGTLNCGWSGFIRYTANLDNQGVGTIIYELDQCQTNTSNNINSGRGAISVSLNKFDNFNYVIYFDNLASSIKNYRTGENIHRFSTTGYFQINYVTDEAYPFYPMVDFKQNLLTTINNRQILSQLSSYFESPKGNIYISDIGHVEIKSSLENRSLYNPRSGSITLIGDKSVQFQFEPYWDFAKYLEDTNHDDELDSGVYIDDFRFPLDSQDINDYQLQPIEDLNIPPKVYSPDIPYGKTYYTSTPIQLKSAGNVHDRDTLNEDITISFNWYINGELVKDIHGDTLPAYKAVFGDEIKATLVAFDGLNTVEGPPQYINLLNSPATLTVSNLPTNPNSEEQISFTVDITDPDFLTFDDTPNLNFVMTAAPTGAVMNHQGSVEWTASPEFIFPEQSFNFNFSMLNPAGEISQETHTTSVFIKDDQAMPIARSGIEAPNQNDSIWIGDFTGDGKNEILSTDNNNRVFLISEQTGSYTQSWMYPFKMPTSGSIVQVIGKNIDQNAPLEIIVATETGISLIDDKTKMAKVLLELNDNQAIRKIDIVDLENNGELTLLLLTSNSILKAYRMKDLNTQIFSTNLASASDIAIANVDDDNQLEIITNNGHIYDGKTFSNQWISSTKLGSSMVTTADLDNDGISEIIGADTWGNLSVFSANTKTQLYAFDQFNACNIEATNIDQDAEIEVVLSDCQWGNITAYDWNKAEQTLEEKWLLSVREYDSKSLTFGDSDNDGLQEIHWSALQARIRTNRLIVADLANETATLKTKGSGIQLDKYSTAGWAEVESGNESAVFFIPESNIGFDGSRLAFITPDGNLSISDEISSNWDKSQYAAVTDFNKDGIGDIFLPSTHLDMGAFSAMQLSDMSEIWKINGDSDSNIGIIMAREMNGDEFIDAIYADNKTLNILDIENQLTLVNHTFNYAILDFDIADNGSTPWIIVSENNKTRLMQQNQALLSELSFVDQQCSRVAFFNQDSDSTPEVLCIDSGSQTSSNQIIVYKIENSTLVKYVTYSIGKTIVDLAIDNSTNTNQNFFLLTTDALYYNYDRSSSSRLTKYNAQGLQIWSGPELIGFPSSRSLKHRYSAEKGHQFMLATNQAMYLINQ</sequence>
<dbReference type="RefSeq" id="WP_048691146.1">
    <property type="nucleotide sequence ID" value="NZ_KQ130486.1"/>
</dbReference>
<dbReference type="STRING" id="1513271.XM47_07175"/>
<evidence type="ECO:0000256" key="1">
    <source>
        <dbReference type="SAM" id="SignalP"/>
    </source>
</evidence>
<keyword evidence="3" id="KW-1185">Reference proteome</keyword>
<feature type="chain" id="PRO_5005298535" description="VCBS repeat-containing protein" evidence="1">
    <location>
        <begin position="22"/>
        <end position="1228"/>
    </location>
</feature>
<comment type="caution">
    <text evidence="2">The sequence shown here is derived from an EMBL/GenBank/DDBJ whole genome shotgun (WGS) entry which is preliminary data.</text>
</comment>
<dbReference type="PROSITE" id="PS51257">
    <property type="entry name" value="PROKAR_LIPOPROTEIN"/>
    <property type="match status" value="1"/>
</dbReference>
<dbReference type="AlphaFoldDB" id="A0A0J8GSQ4"/>